<evidence type="ECO:0000259" key="12">
    <source>
        <dbReference type="Pfam" id="PF08245"/>
    </source>
</evidence>
<dbReference type="NCBIfam" id="TIGR01499">
    <property type="entry name" value="folC"/>
    <property type="match status" value="1"/>
</dbReference>
<keyword evidence="14" id="KW-1185">Reference proteome</keyword>
<evidence type="ECO:0000256" key="5">
    <source>
        <dbReference type="ARBA" id="ARBA00022741"/>
    </source>
</evidence>
<dbReference type="InterPro" id="IPR013221">
    <property type="entry name" value="Mur_ligase_cen"/>
</dbReference>
<dbReference type="PANTHER" id="PTHR11136">
    <property type="entry name" value="FOLYLPOLYGLUTAMATE SYNTHASE-RELATED"/>
    <property type="match status" value="1"/>
</dbReference>
<evidence type="ECO:0000313" key="13">
    <source>
        <dbReference type="EMBL" id="USS93745.1"/>
    </source>
</evidence>
<evidence type="ECO:0000256" key="1">
    <source>
        <dbReference type="ARBA" id="ARBA00008276"/>
    </source>
</evidence>
<evidence type="ECO:0000256" key="10">
    <source>
        <dbReference type="PIRNR" id="PIRNR001563"/>
    </source>
</evidence>
<dbReference type="Gene3D" id="3.90.190.20">
    <property type="entry name" value="Mur ligase, C-terminal domain"/>
    <property type="match status" value="1"/>
</dbReference>
<evidence type="ECO:0000256" key="6">
    <source>
        <dbReference type="ARBA" id="ARBA00022840"/>
    </source>
</evidence>
<dbReference type="EMBL" id="CP097478">
    <property type="protein sequence ID" value="USS93745.1"/>
    <property type="molecule type" value="Genomic_DNA"/>
</dbReference>
<dbReference type="EC" id="6.3.2.17" evidence="2"/>
<evidence type="ECO:0000256" key="3">
    <source>
        <dbReference type="ARBA" id="ARBA00022598"/>
    </source>
</evidence>
<name>A0ABY5C8Q5_9LACO</name>
<evidence type="ECO:0000256" key="9">
    <source>
        <dbReference type="ARBA" id="ARBA00047493"/>
    </source>
</evidence>
<dbReference type="InterPro" id="IPR001645">
    <property type="entry name" value="Folylpolyglutamate_synth"/>
</dbReference>
<evidence type="ECO:0000313" key="14">
    <source>
        <dbReference type="Proteomes" id="UP001057532"/>
    </source>
</evidence>
<evidence type="ECO:0000256" key="7">
    <source>
        <dbReference type="ARBA" id="ARBA00022842"/>
    </source>
</evidence>
<keyword evidence="7" id="KW-0460">Magnesium</keyword>
<keyword evidence="5 10" id="KW-0547">Nucleotide-binding</keyword>
<dbReference type="InterPro" id="IPR036615">
    <property type="entry name" value="Mur_ligase_C_dom_sf"/>
</dbReference>
<dbReference type="PANTHER" id="PTHR11136:SF0">
    <property type="entry name" value="DIHYDROFOLATE SYNTHETASE-RELATED"/>
    <property type="match status" value="1"/>
</dbReference>
<evidence type="ECO:0000256" key="4">
    <source>
        <dbReference type="ARBA" id="ARBA00022723"/>
    </source>
</evidence>
<dbReference type="Pfam" id="PF08245">
    <property type="entry name" value="Mur_ligase_M"/>
    <property type="match status" value="1"/>
</dbReference>
<dbReference type="Gene3D" id="3.40.1190.10">
    <property type="entry name" value="Mur-like, catalytic domain"/>
    <property type="match status" value="1"/>
</dbReference>
<dbReference type="PIRSF" id="PIRSF001563">
    <property type="entry name" value="Folylpolyglu_synth"/>
    <property type="match status" value="1"/>
</dbReference>
<protein>
    <recommendedName>
        <fullName evidence="2">tetrahydrofolate synthase</fullName>
        <ecNumber evidence="2">6.3.2.17</ecNumber>
    </recommendedName>
    <alternativeName>
        <fullName evidence="8">Tetrahydrofolylpolyglutamate synthase</fullName>
    </alternativeName>
</protein>
<dbReference type="InterPro" id="IPR036565">
    <property type="entry name" value="Mur-like_cat_sf"/>
</dbReference>
<evidence type="ECO:0000256" key="8">
    <source>
        <dbReference type="ARBA" id="ARBA00030592"/>
    </source>
</evidence>
<keyword evidence="6 10" id="KW-0067">ATP-binding</keyword>
<keyword evidence="3 10" id="KW-0436">Ligase</keyword>
<gene>
    <name evidence="13" type="ORF">M8332_02535</name>
</gene>
<dbReference type="Pfam" id="PF02875">
    <property type="entry name" value="Mur_ligase_C"/>
    <property type="match status" value="1"/>
</dbReference>
<dbReference type="RefSeq" id="WP_252780624.1">
    <property type="nucleotide sequence ID" value="NZ_CP097478.1"/>
</dbReference>
<organism evidence="13 14">
    <name type="scientific">Fructilactobacillus ixorae</name>
    <dbReference type="NCBI Taxonomy" id="1750535"/>
    <lineage>
        <taxon>Bacteria</taxon>
        <taxon>Bacillati</taxon>
        <taxon>Bacillota</taxon>
        <taxon>Bacilli</taxon>
        <taxon>Lactobacillales</taxon>
        <taxon>Lactobacillaceae</taxon>
        <taxon>Fructilactobacillus</taxon>
    </lineage>
</organism>
<comment type="catalytic activity">
    <reaction evidence="9">
        <text>(6S)-5,6,7,8-tetrahydrofolyl-(gamma-L-Glu)(n) + L-glutamate + ATP = (6S)-5,6,7,8-tetrahydrofolyl-(gamma-L-Glu)(n+1) + ADP + phosphate + H(+)</text>
        <dbReference type="Rhea" id="RHEA:10580"/>
        <dbReference type="Rhea" id="RHEA-COMP:14738"/>
        <dbReference type="Rhea" id="RHEA-COMP:14740"/>
        <dbReference type="ChEBI" id="CHEBI:15378"/>
        <dbReference type="ChEBI" id="CHEBI:29985"/>
        <dbReference type="ChEBI" id="CHEBI:30616"/>
        <dbReference type="ChEBI" id="CHEBI:43474"/>
        <dbReference type="ChEBI" id="CHEBI:141005"/>
        <dbReference type="ChEBI" id="CHEBI:456216"/>
        <dbReference type="EC" id="6.3.2.17"/>
    </reaction>
</comment>
<proteinExistence type="inferred from homology"/>
<accession>A0ABY5C8Q5</accession>
<feature type="domain" description="Mur ligase C-terminal" evidence="11">
    <location>
        <begin position="301"/>
        <end position="417"/>
    </location>
</feature>
<dbReference type="InterPro" id="IPR004101">
    <property type="entry name" value="Mur_ligase_C"/>
</dbReference>
<evidence type="ECO:0000256" key="2">
    <source>
        <dbReference type="ARBA" id="ARBA00013025"/>
    </source>
</evidence>
<evidence type="ECO:0000259" key="11">
    <source>
        <dbReference type="Pfam" id="PF02875"/>
    </source>
</evidence>
<dbReference type="SUPFAM" id="SSF53244">
    <property type="entry name" value="MurD-like peptide ligases, peptide-binding domain"/>
    <property type="match status" value="1"/>
</dbReference>
<feature type="domain" description="Mur ligase central" evidence="12">
    <location>
        <begin position="46"/>
        <end position="270"/>
    </location>
</feature>
<reference evidence="13" key="1">
    <citation type="submission" date="2022-05" db="EMBL/GenBank/DDBJ databases">
        <authorList>
            <person name="Oliphant S.A."/>
            <person name="Watson-Haigh N.S."/>
            <person name="Sumby K.M."/>
            <person name="Gardner J.M."/>
            <person name="Jiranek V."/>
        </authorList>
    </citation>
    <scope>NUCLEOTIDE SEQUENCE</scope>
    <source>
        <strain evidence="13">Ru20-1</strain>
    </source>
</reference>
<dbReference type="SUPFAM" id="SSF53623">
    <property type="entry name" value="MurD-like peptide ligases, catalytic domain"/>
    <property type="match status" value="1"/>
</dbReference>
<keyword evidence="4" id="KW-0479">Metal-binding</keyword>
<comment type="similarity">
    <text evidence="1 10">Belongs to the folylpolyglutamate synthase family.</text>
</comment>
<dbReference type="Proteomes" id="UP001057532">
    <property type="component" value="Chromosome"/>
</dbReference>
<sequence>MMTDYQAALQYIHSRPRIQKEASQRRINELLRRLGHPERQLSTIHVVGTNGKGSVVAYLQQLLQVSGRRVGTFTSPFIVRFNERMMINRTPIPDAELTRLVAHVKPLIAAMEAQDSTLGPSEFEVITALMYQYFNEQGVDLAIVEAGIGGQSDSTNVADRALLTVITTIGLDHMQILGNTVAAIARDKAGMIRKQVPTVVGRLPAEANHIVQTIAQQRQSPLFQLDRQFRYQPQTRTSFSFRDSQGIIPNVPTHMLGDFEMEDAALAIAAFRTLSQTTLQLAPGQSARIVRQAIRQTRWPGRMEVVHANPKVLLDGAHNVLAINQLCETLAAFPERTLNVVFAAFADKQFHQMRTRLAQEPRVHLYLTTFQGSGTRKSAPLQPADAVTGTLIPEWKTAVQTAMQATPTDGMTIVTGSLLFISTVRNWFLQGDKP</sequence>